<feature type="transmembrane region" description="Helical" evidence="10">
    <location>
        <begin position="58"/>
        <end position="79"/>
    </location>
</feature>
<evidence type="ECO:0000256" key="6">
    <source>
        <dbReference type="ARBA" id="ARBA00023136"/>
    </source>
</evidence>
<keyword evidence="3" id="KW-1003">Cell membrane</keyword>
<evidence type="ECO:0000256" key="7">
    <source>
        <dbReference type="ARBA" id="ARBA00038151"/>
    </source>
</evidence>
<name>A0A6B3RT08_9RHOB</name>
<feature type="transmembrane region" description="Helical" evidence="10">
    <location>
        <begin position="85"/>
        <end position="103"/>
    </location>
</feature>
<dbReference type="EMBL" id="JAAIKE010000002">
    <property type="protein sequence ID" value="NEX46209.1"/>
    <property type="molecule type" value="Genomic_DNA"/>
</dbReference>
<dbReference type="GO" id="GO:1990961">
    <property type="term" value="P:xenobiotic detoxification by transmembrane export across the plasma membrane"/>
    <property type="evidence" value="ECO:0007669"/>
    <property type="project" value="UniProtKB-ARBA"/>
</dbReference>
<feature type="transmembrane region" description="Helical" evidence="10">
    <location>
        <begin position="34"/>
        <end position="51"/>
    </location>
</feature>
<keyword evidence="12" id="KW-1185">Reference proteome</keyword>
<dbReference type="PANTHER" id="PTHR30561:SF0">
    <property type="entry name" value="GUANIDINIUM EXPORTER"/>
    <property type="match status" value="1"/>
</dbReference>
<dbReference type="Proteomes" id="UP000481421">
    <property type="component" value="Unassembled WGS sequence"/>
</dbReference>
<comment type="subcellular location">
    <subcellularLocation>
        <location evidence="1 9">Cell membrane</location>
        <topology evidence="1 9">Multi-pass membrane protein</topology>
    </subcellularLocation>
</comment>
<dbReference type="SUPFAM" id="SSF103481">
    <property type="entry name" value="Multidrug resistance efflux transporter EmrE"/>
    <property type="match status" value="1"/>
</dbReference>
<dbReference type="InterPro" id="IPR045324">
    <property type="entry name" value="Small_multidrug_res"/>
</dbReference>
<evidence type="ECO:0000256" key="9">
    <source>
        <dbReference type="RuleBase" id="RU003942"/>
    </source>
</evidence>
<dbReference type="Gene3D" id="1.10.3730.20">
    <property type="match status" value="1"/>
</dbReference>
<proteinExistence type="inferred from homology"/>
<dbReference type="GO" id="GO:0005886">
    <property type="term" value="C:plasma membrane"/>
    <property type="evidence" value="ECO:0007669"/>
    <property type="project" value="UniProtKB-SubCell"/>
</dbReference>
<dbReference type="PANTHER" id="PTHR30561">
    <property type="entry name" value="SMR FAMILY PROTON-DEPENDENT DRUG EFFLUX TRANSPORTER SUGE"/>
    <property type="match status" value="1"/>
</dbReference>
<reference evidence="11 12" key="1">
    <citation type="submission" date="2020-02" db="EMBL/GenBank/DDBJ databases">
        <title>Rhodobacter algicola sp. nov., isolated from microalga culture.</title>
        <authorList>
            <person name="Park C.-Y."/>
        </authorList>
    </citation>
    <scope>NUCLEOTIDE SEQUENCE [LARGE SCALE GENOMIC DNA]</scope>
    <source>
        <strain evidence="11 12">ETT8</strain>
    </source>
</reference>
<comment type="similarity">
    <text evidence="7">Belongs to the drug/metabolite transporter (DMT) superfamily. Small multidrug resistance (SMR) (TC 2.A.7.1) family. Gdx/SugE subfamily.</text>
</comment>
<evidence type="ECO:0000256" key="10">
    <source>
        <dbReference type="SAM" id="Phobius"/>
    </source>
</evidence>
<dbReference type="AlphaFoldDB" id="A0A6B3RT08"/>
<dbReference type="InterPro" id="IPR000390">
    <property type="entry name" value="Small_drug/metabolite_transptr"/>
</dbReference>
<organism evidence="11 12">
    <name type="scientific">Pseudotabrizicola algicola</name>
    <dbReference type="NCBI Taxonomy" id="2709381"/>
    <lineage>
        <taxon>Bacteria</taxon>
        <taxon>Pseudomonadati</taxon>
        <taxon>Pseudomonadota</taxon>
        <taxon>Alphaproteobacteria</taxon>
        <taxon>Rhodobacterales</taxon>
        <taxon>Paracoccaceae</taxon>
        <taxon>Pseudotabrizicola</taxon>
    </lineage>
</organism>
<dbReference type="InterPro" id="IPR037185">
    <property type="entry name" value="EmrE-like"/>
</dbReference>
<dbReference type="GO" id="GO:0022857">
    <property type="term" value="F:transmembrane transporter activity"/>
    <property type="evidence" value="ECO:0007669"/>
    <property type="project" value="InterPro"/>
</dbReference>
<comment type="caution">
    <text evidence="11">The sequence shown here is derived from an EMBL/GenBank/DDBJ whole genome shotgun (WGS) entry which is preliminary data.</text>
</comment>
<dbReference type="Pfam" id="PF00893">
    <property type="entry name" value="Multi_Drug_Res"/>
    <property type="match status" value="1"/>
</dbReference>
<evidence type="ECO:0000256" key="4">
    <source>
        <dbReference type="ARBA" id="ARBA00022692"/>
    </source>
</evidence>
<evidence type="ECO:0000256" key="8">
    <source>
        <dbReference type="ARBA" id="ARBA00039168"/>
    </source>
</evidence>
<keyword evidence="4 9" id="KW-0812">Transmembrane</keyword>
<evidence type="ECO:0000256" key="3">
    <source>
        <dbReference type="ARBA" id="ARBA00022475"/>
    </source>
</evidence>
<keyword evidence="5 10" id="KW-1133">Transmembrane helix</keyword>
<accession>A0A6B3RT08</accession>
<gene>
    <name evidence="11" type="ORF">G3572_08330</name>
</gene>
<protein>
    <recommendedName>
        <fullName evidence="8">Guanidinium exporter</fullName>
    </recommendedName>
</protein>
<sequence length="104" mass="10711">MSAWGLVALAGLLETGWAIGLKYSDGFTRPLPSALTIAGALGSFWLLSLAMKDLPVGTAYAVWVGIGTLGTAIMAVVLFAEPVNLLRVLGILMILGGIVALKLA</sequence>
<evidence type="ECO:0000256" key="5">
    <source>
        <dbReference type="ARBA" id="ARBA00022989"/>
    </source>
</evidence>
<evidence type="ECO:0000256" key="1">
    <source>
        <dbReference type="ARBA" id="ARBA00004651"/>
    </source>
</evidence>
<dbReference type="RefSeq" id="WP_164610687.1">
    <property type="nucleotide sequence ID" value="NZ_JAAIKE010000002.1"/>
</dbReference>
<keyword evidence="6 10" id="KW-0472">Membrane</keyword>
<keyword evidence="2" id="KW-0813">Transport</keyword>
<evidence type="ECO:0000256" key="2">
    <source>
        <dbReference type="ARBA" id="ARBA00022448"/>
    </source>
</evidence>
<evidence type="ECO:0000313" key="11">
    <source>
        <dbReference type="EMBL" id="NEX46209.1"/>
    </source>
</evidence>
<dbReference type="FunFam" id="1.10.3730.20:FF:000001">
    <property type="entry name" value="Quaternary ammonium compound resistance transporter SugE"/>
    <property type="match status" value="1"/>
</dbReference>
<evidence type="ECO:0000313" key="12">
    <source>
        <dbReference type="Proteomes" id="UP000481421"/>
    </source>
</evidence>